<gene>
    <name evidence="2" type="ORF">AMS68_004742</name>
</gene>
<proteinExistence type="predicted"/>
<reference evidence="2 3" key="1">
    <citation type="journal article" date="2016" name="Sci. Rep.">
        <title>Peltaster fructicola genome reveals evolution from an invasive phytopathogen to an ectophytic parasite.</title>
        <authorList>
            <person name="Xu C."/>
            <person name="Chen H."/>
            <person name="Gleason M.L."/>
            <person name="Xu J.R."/>
            <person name="Liu H."/>
            <person name="Zhang R."/>
            <person name="Sun G."/>
        </authorList>
    </citation>
    <scope>NUCLEOTIDE SEQUENCE [LARGE SCALE GENOMIC DNA]</scope>
    <source>
        <strain evidence="2 3">LNHT1506</strain>
    </source>
</reference>
<keyword evidence="3" id="KW-1185">Reference proteome</keyword>
<dbReference type="Proteomes" id="UP000503462">
    <property type="component" value="Chromosome 3"/>
</dbReference>
<dbReference type="EMBL" id="CP051141">
    <property type="protein sequence ID" value="QIW99224.1"/>
    <property type="molecule type" value="Genomic_DNA"/>
</dbReference>
<accession>A0A6H0XX34</accession>
<feature type="region of interest" description="Disordered" evidence="1">
    <location>
        <begin position="513"/>
        <end position="533"/>
    </location>
</feature>
<evidence type="ECO:0000256" key="1">
    <source>
        <dbReference type="SAM" id="MobiDB-lite"/>
    </source>
</evidence>
<protein>
    <submittedName>
        <fullName evidence="2">Uncharacterized protein</fullName>
    </submittedName>
</protein>
<evidence type="ECO:0000313" key="3">
    <source>
        <dbReference type="Proteomes" id="UP000503462"/>
    </source>
</evidence>
<organism evidence="2 3">
    <name type="scientific">Peltaster fructicola</name>
    <dbReference type="NCBI Taxonomy" id="286661"/>
    <lineage>
        <taxon>Eukaryota</taxon>
        <taxon>Fungi</taxon>
        <taxon>Dikarya</taxon>
        <taxon>Ascomycota</taxon>
        <taxon>Pezizomycotina</taxon>
        <taxon>Dothideomycetes</taxon>
        <taxon>Dothideomycetes incertae sedis</taxon>
        <taxon>Peltaster</taxon>
    </lineage>
</organism>
<dbReference type="OrthoDB" id="20828at2759"/>
<feature type="compositionally biased region" description="Polar residues" evidence="1">
    <location>
        <begin position="516"/>
        <end position="533"/>
    </location>
</feature>
<dbReference type="AlphaFoldDB" id="A0A6H0XX34"/>
<evidence type="ECO:0000313" key="2">
    <source>
        <dbReference type="EMBL" id="QIW99224.1"/>
    </source>
</evidence>
<sequence length="576" mass="61931">MDLYSSESDRAAFVKLLKNDLVIYERLSHSAVCSPASDNLIGMHAGSIDTDDEIEAVFASGNTMDESLMQRIFLRIMQRAEKSTTATTHPSAPCRWLSHLRMLDQAAFDNIVSSHLHTLLSNFPQQSLPRGVSMLMAADCYDIARIVDCLKEGAPARSHCAMLTLLAAPPDHDLGVSDAERYHLCRQQRQFRQDNPTKMKAMLIKASPVLNFDHNATWLIDVVAALQGQVSTSEPLPATLGTLYEGILLKLDGHAFSATQLTTELVISHANALNAPLCAAWLSCHPTQAQSAQAALNKSARSGSGVWPLLLGACPAGVVSELHTGALEALLKENTRVPDENNIAIFDVTHSLLKQTVDQSVFTTIANKLKAIAKVVSSGNEDPALFRQVETLLHVVLLCTSASKADVHAQGRAYIVIALCSILSLSSMENNSDLAEYITDIAGTLIDHLSCEVISHMSRSAHNAGLKPSAIASCFGAPPQRDSSWLVLASAVQPSGGQQARALLKPGMAVAGPGTATRNPALPQSTARSLRPGQQNAELKYTPFSVRRWEVMPDPTPVIGENDSSLSLTLFGARKA</sequence>
<name>A0A6H0XX34_9PEZI</name>